<organism evidence="8 9">
    <name type="scientific">Hymenobacter duratus</name>
    <dbReference type="NCBI Taxonomy" id="2771356"/>
    <lineage>
        <taxon>Bacteria</taxon>
        <taxon>Pseudomonadati</taxon>
        <taxon>Bacteroidota</taxon>
        <taxon>Cytophagia</taxon>
        <taxon>Cytophagales</taxon>
        <taxon>Hymenobacteraceae</taxon>
        <taxon>Hymenobacter</taxon>
    </lineage>
</organism>
<feature type="transmembrane region" description="Helical" evidence="6">
    <location>
        <begin position="105"/>
        <end position="122"/>
    </location>
</feature>
<evidence type="ECO:0000256" key="1">
    <source>
        <dbReference type="ARBA" id="ARBA00004141"/>
    </source>
</evidence>
<dbReference type="InterPro" id="IPR051533">
    <property type="entry name" value="WaaL-like"/>
</dbReference>
<evidence type="ECO:0000256" key="3">
    <source>
        <dbReference type="ARBA" id="ARBA00022989"/>
    </source>
</evidence>
<evidence type="ECO:0000259" key="7">
    <source>
        <dbReference type="Pfam" id="PF04932"/>
    </source>
</evidence>
<evidence type="ECO:0000313" key="9">
    <source>
        <dbReference type="Proteomes" id="UP000642468"/>
    </source>
</evidence>
<evidence type="ECO:0000256" key="2">
    <source>
        <dbReference type="ARBA" id="ARBA00022692"/>
    </source>
</evidence>
<keyword evidence="4 6" id="KW-0472">Membrane</keyword>
<dbReference type="InterPro" id="IPR007016">
    <property type="entry name" value="O-antigen_ligase-rel_domated"/>
</dbReference>
<keyword evidence="2 6" id="KW-0812">Transmembrane</keyword>
<feature type="domain" description="O-antigen ligase-related" evidence="7">
    <location>
        <begin position="191"/>
        <end position="352"/>
    </location>
</feature>
<feature type="region of interest" description="Disordered" evidence="5">
    <location>
        <begin position="415"/>
        <end position="442"/>
    </location>
</feature>
<dbReference type="EMBL" id="JACWZZ010000002">
    <property type="protein sequence ID" value="MBD2715314.1"/>
    <property type="molecule type" value="Genomic_DNA"/>
</dbReference>
<feature type="transmembrane region" description="Helical" evidence="6">
    <location>
        <begin position="189"/>
        <end position="204"/>
    </location>
</feature>
<dbReference type="RefSeq" id="WP_190784330.1">
    <property type="nucleotide sequence ID" value="NZ_JACWZZ010000002.1"/>
</dbReference>
<sequence>MKINIRYCYIGALLVLLLSDPLFSEIFTGKAPEGDLSPHPSHEFNLLYARFFAVMCVALSVLYYRYLRGMALGVFWASVAATGLLAAESYWFYDTPMVYPHVFQKLLVLFAIPAFYGLYARVGRITLADIIPMIWVALALNLALVNLEALSVGSFLAHNRGLYASSVYLLMLPLLYHFNVYLEQRQTRQLLLFFLAAFAIFFFQHRTVWVTSAVALALNALLIARAAPKRLGGAALPTLIGIPLLVVSLAASFILVSYPEVTQKLAANFSDIENHSTQGTGEWRAIQFDSYWPFVEDHPVLGMRLAGFELPVQFYNPESNMPFFEDGHGHNLHSFYLETLFYFGAVGLLLFVLPHLHVAGQLLRRVPASPEALTWAVLIVTNLVYAYSYCLPPFFYGFIGFGLLRITQLTATPQTAKAPLPPPARPQPAPFPAESNSLPFPV</sequence>
<dbReference type="PANTHER" id="PTHR37422:SF13">
    <property type="entry name" value="LIPOPOLYSACCHARIDE BIOSYNTHESIS PROTEIN PA4999-RELATED"/>
    <property type="match status" value="1"/>
</dbReference>
<keyword evidence="9" id="KW-1185">Reference proteome</keyword>
<proteinExistence type="predicted"/>
<comment type="caution">
    <text evidence="8">The sequence shown here is derived from an EMBL/GenBank/DDBJ whole genome shotgun (WGS) entry which is preliminary data.</text>
</comment>
<dbReference type="Proteomes" id="UP000642468">
    <property type="component" value="Unassembled WGS sequence"/>
</dbReference>
<accession>A0ABR8JLA0</accession>
<feature type="transmembrane region" description="Helical" evidence="6">
    <location>
        <begin position="162"/>
        <end position="182"/>
    </location>
</feature>
<evidence type="ECO:0000256" key="5">
    <source>
        <dbReference type="SAM" id="MobiDB-lite"/>
    </source>
</evidence>
<evidence type="ECO:0000256" key="4">
    <source>
        <dbReference type="ARBA" id="ARBA00023136"/>
    </source>
</evidence>
<protein>
    <submittedName>
        <fullName evidence="8">O-antigen ligase family protein</fullName>
    </submittedName>
</protein>
<gene>
    <name evidence="8" type="ORF">IC231_09720</name>
</gene>
<name>A0ABR8JLA0_9BACT</name>
<feature type="transmembrane region" description="Helical" evidence="6">
    <location>
        <begin position="340"/>
        <end position="360"/>
    </location>
</feature>
<dbReference type="Pfam" id="PF04932">
    <property type="entry name" value="Wzy_C"/>
    <property type="match status" value="1"/>
</dbReference>
<reference evidence="8 9" key="1">
    <citation type="submission" date="2020-09" db="EMBL/GenBank/DDBJ databases">
        <authorList>
            <person name="Kim M.K."/>
        </authorList>
    </citation>
    <scope>NUCLEOTIDE SEQUENCE [LARGE SCALE GENOMIC DNA]</scope>
    <source>
        <strain evidence="8 9">BT646</strain>
    </source>
</reference>
<feature type="transmembrane region" description="Helical" evidence="6">
    <location>
        <begin position="48"/>
        <end position="67"/>
    </location>
</feature>
<evidence type="ECO:0000256" key="6">
    <source>
        <dbReference type="SAM" id="Phobius"/>
    </source>
</evidence>
<feature type="transmembrane region" description="Helical" evidence="6">
    <location>
        <begin position="134"/>
        <end position="156"/>
    </location>
</feature>
<evidence type="ECO:0000313" key="8">
    <source>
        <dbReference type="EMBL" id="MBD2715314.1"/>
    </source>
</evidence>
<feature type="transmembrane region" description="Helical" evidence="6">
    <location>
        <begin position="372"/>
        <end position="388"/>
    </location>
</feature>
<dbReference type="PANTHER" id="PTHR37422">
    <property type="entry name" value="TEICHURONIC ACID BIOSYNTHESIS PROTEIN TUAE"/>
    <property type="match status" value="1"/>
</dbReference>
<keyword evidence="3 6" id="KW-1133">Transmembrane helix</keyword>
<comment type="subcellular location">
    <subcellularLocation>
        <location evidence="1">Membrane</location>
        <topology evidence="1">Multi-pass membrane protein</topology>
    </subcellularLocation>
</comment>
<dbReference type="GO" id="GO:0016874">
    <property type="term" value="F:ligase activity"/>
    <property type="evidence" value="ECO:0007669"/>
    <property type="project" value="UniProtKB-KW"/>
</dbReference>
<feature type="transmembrane region" description="Helical" evidence="6">
    <location>
        <begin position="239"/>
        <end position="258"/>
    </location>
</feature>
<feature type="transmembrane region" description="Helical" evidence="6">
    <location>
        <begin position="74"/>
        <end position="93"/>
    </location>
</feature>
<feature type="compositionally biased region" description="Pro residues" evidence="5">
    <location>
        <begin position="419"/>
        <end position="431"/>
    </location>
</feature>
<keyword evidence="8" id="KW-0436">Ligase</keyword>